<dbReference type="Gene3D" id="3.40.30.10">
    <property type="entry name" value="Glutaredoxin"/>
    <property type="match status" value="1"/>
</dbReference>
<evidence type="ECO:0000256" key="5">
    <source>
        <dbReference type="PIRSR" id="PIRSR006386-1"/>
    </source>
</evidence>
<dbReference type="InterPro" id="IPR036249">
    <property type="entry name" value="Thioredoxin-like_sf"/>
</dbReference>
<evidence type="ECO:0000256" key="1">
    <source>
        <dbReference type="ARBA" id="ARBA00006494"/>
    </source>
</evidence>
<comment type="catalytic activity">
    <reaction evidence="3 4">
        <text>RX + glutathione = an S-substituted glutathione + a halide anion + H(+)</text>
        <dbReference type="Rhea" id="RHEA:16437"/>
        <dbReference type="ChEBI" id="CHEBI:15378"/>
        <dbReference type="ChEBI" id="CHEBI:16042"/>
        <dbReference type="ChEBI" id="CHEBI:17792"/>
        <dbReference type="ChEBI" id="CHEBI:57925"/>
        <dbReference type="ChEBI" id="CHEBI:90779"/>
        <dbReference type="EC" id="2.5.1.18"/>
    </reaction>
</comment>
<evidence type="ECO:0000259" key="6">
    <source>
        <dbReference type="Pfam" id="PF01323"/>
    </source>
</evidence>
<dbReference type="PIRSF" id="PIRSF006386">
    <property type="entry name" value="HCCAis_GSTk"/>
    <property type="match status" value="1"/>
</dbReference>
<accession>A0AAV7K3P7</accession>
<dbReference type="SUPFAM" id="SSF52833">
    <property type="entry name" value="Thioredoxin-like"/>
    <property type="match status" value="1"/>
</dbReference>
<evidence type="ECO:0000256" key="4">
    <source>
        <dbReference type="PIRNR" id="PIRNR006386"/>
    </source>
</evidence>
<dbReference type="InterPro" id="IPR014440">
    <property type="entry name" value="HCCAis_GSTk"/>
</dbReference>
<dbReference type="PANTHER" id="PTHR42943">
    <property type="entry name" value="GLUTATHIONE S-TRANSFERASE KAPPA"/>
    <property type="match status" value="1"/>
</dbReference>
<dbReference type="PANTHER" id="PTHR42943:SF2">
    <property type="entry name" value="GLUTATHIONE S-TRANSFERASE KAPPA 1"/>
    <property type="match status" value="1"/>
</dbReference>
<dbReference type="FunFam" id="3.40.30.10:FF:000096">
    <property type="entry name" value="Glutathione S-transferase kappa"/>
    <property type="match status" value="1"/>
</dbReference>
<dbReference type="GO" id="GO:0004364">
    <property type="term" value="F:glutathione transferase activity"/>
    <property type="evidence" value="ECO:0007669"/>
    <property type="project" value="UniProtKB-UniRule"/>
</dbReference>
<comment type="caution">
    <text evidence="7">The sequence shown here is derived from an EMBL/GenBank/DDBJ whole genome shotgun (WGS) entry which is preliminary data.</text>
</comment>
<sequence length="220" mass="25102">MSRTLVKLYYDIVSPYGWLGFEILCRHQHEWKIHLDLNPVFLSGLMKSTGNTPPGMVPAKAKYMNIELKRLSDFHRVPLSLPNNLFEFMFTNNNISALRLLTLVKISHPDKLEVLSREFFKRILATDEAKMDLHILQTAMETVGIVGKEASRLLEEMGTQGKEGLKKCTAEALEYGAFGVPYMVAFVGDKPNPYFGTNQIYLLADLLREKFNDKTTRSKL</sequence>
<protein>
    <recommendedName>
        <fullName evidence="4">Glutathione S-transferase kappa</fullName>
        <ecNumber evidence="4">2.5.1.18</ecNumber>
    </recommendedName>
</protein>
<evidence type="ECO:0000256" key="3">
    <source>
        <dbReference type="ARBA" id="ARBA00047960"/>
    </source>
</evidence>
<dbReference type="GO" id="GO:0006749">
    <property type="term" value="P:glutathione metabolic process"/>
    <property type="evidence" value="ECO:0007669"/>
    <property type="project" value="TreeGrafter"/>
</dbReference>
<evidence type="ECO:0000313" key="7">
    <source>
        <dbReference type="EMBL" id="KAI6654896.1"/>
    </source>
</evidence>
<feature type="domain" description="DSBA-like thioredoxin" evidence="6">
    <location>
        <begin position="6"/>
        <end position="207"/>
    </location>
</feature>
<evidence type="ECO:0000313" key="8">
    <source>
        <dbReference type="Proteomes" id="UP001165289"/>
    </source>
</evidence>
<organism evidence="7 8">
    <name type="scientific">Oopsacas minuta</name>
    <dbReference type="NCBI Taxonomy" id="111878"/>
    <lineage>
        <taxon>Eukaryota</taxon>
        <taxon>Metazoa</taxon>
        <taxon>Porifera</taxon>
        <taxon>Hexactinellida</taxon>
        <taxon>Hexasterophora</taxon>
        <taxon>Lyssacinosida</taxon>
        <taxon>Leucopsacidae</taxon>
        <taxon>Oopsacas</taxon>
    </lineage>
</organism>
<evidence type="ECO:0000256" key="2">
    <source>
        <dbReference type="ARBA" id="ARBA00022679"/>
    </source>
</evidence>
<dbReference type="GO" id="GO:0005739">
    <property type="term" value="C:mitochondrion"/>
    <property type="evidence" value="ECO:0007669"/>
    <property type="project" value="TreeGrafter"/>
</dbReference>
<name>A0AAV7K3P7_9METZ</name>
<dbReference type="InterPro" id="IPR001853">
    <property type="entry name" value="DSBA-like_thioredoxin_dom"/>
</dbReference>
<dbReference type="GO" id="GO:0004602">
    <property type="term" value="F:glutathione peroxidase activity"/>
    <property type="evidence" value="ECO:0007669"/>
    <property type="project" value="TreeGrafter"/>
</dbReference>
<keyword evidence="2 4" id="KW-0808">Transferase</keyword>
<comment type="similarity">
    <text evidence="1 4">Belongs to the GST superfamily. Kappa family.</text>
</comment>
<dbReference type="InterPro" id="IPR051924">
    <property type="entry name" value="GST_Kappa/NadH"/>
</dbReference>
<keyword evidence="8" id="KW-1185">Reference proteome</keyword>
<dbReference type="EC" id="2.5.1.18" evidence="4"/>
<proteinExistence type="inferred from homology"/>
<dbReference type="EMBL" id="JAKMXF010000221">
    <property type="protein sequence ID" value="KAI6654896.1"/>
    <property type="molecule type" value="Genomic_DNA"/>
</dbReference>
<dbReference type="Proteomes" id="UP001165289">
    <property type="component" value="Unassembled WGS sequence"/>
</dbReference>
<dbReference type="Pfam" id="PF01323">
    <property type="entry name" value="DSBA"/>
    <property type="match status" value="1"/>
</dbReference>
<dbReference type="GO" id="GO:0005777">
    <property type="term" value="C:peroxisome"/>
    <property type="evidence" value="ECO:0007669"/>
    <property type="project" value="TreeGrafter"/>
</dbReference>
<reference evidence="7 8" key="1">
    <citation type="journal article" date="2023" name="BMC Biol.">
        <title>The compact genome of the sponge Oopsacas minuta (Hexactinellida) is lacking key metazoan core genes.</title>
        <authorList>
            <person name="Santini S."/>
            <person name="Schenkelaars Q."/>
            <person name="Jourda C."/>
            <person name="Duchesne M."/>
            <person name="Belahbib H."/>
            <person name="Rocher C."/>
            <person name="Selva M."/>
            <person name="Riesgo A."/>
            <person name="Vervoort M."/>
            <person name="Leys S.P."/>
            <person name="Kodjabachian L."/>
            <person name="Le Bivic A."/>
            <person name="Borchiellini C."/>
            <person name="Claverie J.M."/>
            <person name="Renard E."/>
        </authorList>
    </citation>
    <scope>NUCLEOTIDE SEQUENCE [LARGE SCALE GENOMIC DNA]</scope>
    <source>
        <strain evidence="7">SPO-2</strain>
    </source>
</reference>
<gene>
    <name evidence="7" type="ORF">LOD99_2775</name>
</gene>
<dbReference type="AlphaFoldDB" id="A0AAV7K3P7"/>
<feature type="active site" description="Nucleophile" evidence="5">
    <location>
        <position position="14"/>
    </location>
</feature>